<name>A0ABT5QBV0_9PSED</name>
<keyword evidence="1" id="KW-1133">Transmembrane helix</keyword>
<sequence>MGAAAPIFSDRDGALPKDTFVPAAPLRSPTLTEQVLAVIEPVKLISPSAAMAWAAIQQTATDSADLMSFVGFIPISCLTFALFLKAGKAYKR</sequence>
<comment type="caution">
    <text evidence="2">The sequence shown here is derived from an EMBL/GenBank/DDBJ whole genome shotgun (WGS) entry which is preliminary data.</text>
</comment>
<dbReference type="RefSeq" id="WP_273924144.1">
    <property type="nucleotide sequence ID" value="NZ_JAMDGR010000023.1"/>
</dbReference>
<accession>A0ABT5QBV0</accession>
<gene>
    <name evidence="2" type="ORF">M5G25_25770</name>
</gene>
<feature type="transmembrane region" description="Helical" evidence="1">
    <location>
        <begin position="66"/>
        <end position="84"/>
    </location>
</feature>
<dbReference type="Proteomes" id="UP001217610">
    <property type="component" value="Unassembled WGS sequence"/>
</dbReference>
<evidence type="ECO:0000256" key="1">
    <source>
        <dbReference type="SAM" id="Phobius"/>
    </source>
</evidence>
<reference evidence="2 3" key="1">
    <citation type="submission" date="2022-05" db="EMBL/GenBank/DDBJ databases">
        <title>Novel Pseudomonas spp. Isolated from a Rainbow Trout Aquaculture Facility.</title>
        <authorList>
            <person name="Testerman T."/>
            <person name="Graf J."/>
        </authorList>
    </citation>
    <scope>NUCLEOTIDE SEQUENCE [LARGE SCALE GENOMIC DNA]</scope>
    <source>
        <strain evidence="2 3">ID357</strain>
    </source>
</reference>
<dbReference type="EMBL" id="JAMDGR010000023">
    <property type="protein sequence ID" value="MDD1151688.1"/>
    <property type="molecule type" value="Genomic_DNA"/>
</dbReference>
<evidence type="ECO:0000313" key="2">
    <source>
        <dbReference type="EMBL" id="MDD1151688.1"/>
    </source>
</evidence>
<keyword evidence="3" id="KW-1185">Reference proteome</keyword>
<proteinExistence type="predicted"/>
<evidence type="ECO:0000313" key="3">
    <source>
        <dbReference type="Proteomes" id="UP001217610"/>
    </source>
</evidence>
<protein>
    <submittedName>
        <fullName evidence="2">Uncharacterized protein</fullName>
    </submittedName>
</protein>
<organism evidence="2 3">
    <name type="scientific">Pseudomonas idahonensis</name>
    <dbReference type="NCBI Taxonomy" id="2942628"/>
    <lineage>
        <taxon>Bacteria</taxon>
        <taxon>Pseudomonadati</taxon>
        <taxon>Pseudomonadota</taxon>
        <taxon>Gammaproteobacteria</taxon>
        <taxon>Pseudomonadales</taxon>
        <taxon>Pseudomonadaceae</taxon>
        <taxon>Pseudomonas</taxon>
    </lineage>
</organism>
<keyword evidence="1" id="KW-0472">Membrane</keyword>
<keyword evidence="1" id="KW-0812">Transmembrane</keyword>